<protein>
    <submittedName>
        <fullName evidence="1">Uncharacterized protein</fullName>
    </submittedName>
</protein>
<gene>
    <name evidence="1" type="ORF">CEXT_605171</name>
</gene>
<organism evidence="1 2">
    <name type="scientific">Caerostris extrusa</name>
    <name type="common">Bark spider</name>
    <name type="synonym">Caerostris bankana</name>
    <dbReference type="NCBI Taxonomy" id="172846"/>
    <lineage>
        <taxon>Eukaryota</taxon>
        <taxon>Metazoa</taxon>
        <taxon>Ecdysozoa</taxon>
        <taxon>Arthropoda</taxon>
        <taxon>Chelicerata</taxon>
        <taxon>Arachnida</taxon>
        <taxon>Araneae</taxon>
        <taxon>Araneomorphae</taxon>
        <taxon>Entelegynae</taxon>
        <taxon>Araneoidea</taxon>
        <taxon>Araneidae</taxon>
        <taxon>Caerostris</taxon>
    </lineage>
</organism>
<sequence>MDTEIPRGWIPWSKERRPTYRTACTQVHDWREVRQTDKGIEIYGAIGLLSSIKTHGKTRVLTIGFEEERCTNLPLHSKFILRFSEGRLSLETHAGVWCYTTISVRIKNVEKYQTAGSDGSPQSFYNSSNWIVHFTHFLCARASQSRAGRRKEAKKEKEKKKSYKIFCILRVLNFMYSMCIKLSVFYE</sequence>
<name>A0AAV4QGG2_CAEEX</name>
<reference evidence="1 2" key="1">
    <citation type="submission" date="2021-06" db="EMBL/GenBank/DDBJ databases">
        <title>Caerostris extrusa draft genome.</title>
        <authorList>
            <person name="Kono N."/>
            <person name="Arakawa K."/>
        </authorList>
    </citation>
    <scope>NUCLEOTIDE SEQUENCE [LARGE SCALE GENOMIC DNA]</scope>
</reference>
<dbReference type="EMBL" id="BPLR01005959">
    <property type="protein sequence ID" value="GIY06438.1"/>
    <property type="molecule type" value="Genomic_DNA"/>
</dbReference>
<comment type="caution">
    <text evidence="1">The sequence shown here is derived from an EMBL/GenBank/DDBJ whole genome shotgun (WGS) entry which is preliminary data.</text>
</comment>
<dbReference type="Proteomes" id="UP001054945">
    <property type="component" value="Unassembled WGS sequence"/>
</dbReference>
<proteinExistence type="predicted"/>
<evidence type="ECO:0000313" key="1">
    <source>
        <dbReference type="EMBL" id="GIY06438.1"/>
    </source>
</evidence>
<evidence type="ECO:0000313" key="2">
    <source>
        <dbReference type="Proteomes" id="UP001054945"/>
    </source>
</evidence>
<accession>A0AAV4QGG2</accession>
<keyword evidence="2" id="KW-1185">Reference proteome</keyword>
<dbReference type="AlphaFoldDB" id="A0AAV4QGG2"/>